<dbReference type="InterPro" id="IPR029066">
    <property type="entry name" value="PLP-binding_barrel"/>
</dbReference>
<feature type="binding site" evidence="12">
    <location>
        <position position="331"/>
    </location>
    <ligand>
        <name>substrate</name>
    </ligand>
</feature>
<dbReference type="EMBL" id="DSIY01000107">
    <property type="protein sequence ID" value="HEG90721.1"/>
    <property type="molecule type" value="Genomic_DNA"/>
</dbReference>
<proteinExistence type="inferred from homology"/>
<comment type="function">
    <text evidence="12">Specifically catalyzes the decarboxylation of meso-diaminopimelate (meso-DAP) to L-lysine.</text>
</comment>
<dbReference type="Pfam" id="PF02784">
    <property type="entry name" value="Orn_Arg_deC_N"/>
    <property type="match status" value="1"/>
</dbReference>
<organism evidence="17">
    <name type="scientific">Thermorudis peleae</name>
    <dbReference type="NCBI Taxonomy" id="1382356"/>
    <lineage>
        <taxon>Bacteria</taxon>
        <taxon>Pseudomonadati</taxon>
        <taxon>Thermomicrobiota</taxon>
        <taxon>Thermomicrobia</taxon>
        <taxon>Thermomicrobia incertae sedis</taxon>
        <taxon>Thermorudis</taxon>
    </lineage>
</organism>
<dbReference type="Gene3D" id="2.40.37.10">
    <property type="entry name" value="Lyase, Ornithine Decarboxylase, Chain A, domain 1"/>
    <property type="match status" value="1"/>
</dbReference>
<evidence type="ECO:0000256" key="2">
    <source>
        <dbReference type="ARBA" id="ARBA00022605"/>
    </source>
</evidence>
<evidence type="ECO:0000256" key="6">
    <source>
        <dbReference type="ARBA" id="ARBA00023239"/>
    </source>
</evidence>
<dbReference type="PRINTS" id="PR01181">
    <property type="entry name" value="DAPDCRBXLASE"/>
</dbReference>
<evidence type="ECO:0000256" key="10">
    <source>
        <dbReference type="ARBA" id="ARBA00066427"/>
    </source>
</evidence>
<dbReference type="Pfam" id="PF00278">
    <property type="entry name" value="Orn_DAP_Arg_deC"/>
    <property type="match status" value="1"/>
</dbReference>
<keyword evidence="3 12" id="KW-0210">Decarboxylase</keyword>
<feature type="modified residue" description="N6-(pyridoxal phosphate)lysine" evidence="12 13">
    <location>
        <position position="67"/>
    </location>
</feature>
<evidence type="ECO:0000313" key="17">
    <source>
        <dbReference type="EMBL" id="HEG90721.1"/>
    </source>
</evidence>
<evidence type="ECO:0000256" key="13">
    <source>
        <dbReference type="PIRSR" id="PIRSR600183-50"/>
    </source>
</evidence>
<evidence type="ECO:0000256" key="7">
    <source>
        <dbReference type="ARBA" id="ARBA00050464"/>
    </source>
</evidence>
<evidence type="ECO:0000256" key="12">
    <source>
        <dbReference type="HAMAP-Rule" id="MF_02120"/>
    </source>
</evidence>
<accession>A0A831TE38</accession>
<dbReference type="InterPro" id="IPR022643">
    <property type="entry name" value="De-COase2_C"/>
</dbReference>
<dbReference type="FunFam" id="2.40.37.10:FF:000003">
    <property type="entry name" value="Diaminopimelate decarboxylase"/>
    <property type="match status" value="1"/>
</dbReference>
<evidence type="ECO:0000256" key="11">
    <source>
        <dbReference type="ARBA" id="ARBA00074972"/>
    </source>
</evidence>
<dbReference type="Gene3D" id="3.20.20.10">
    <property type="entry name" value="Alanine racemase"/>
    <property type="match status" value="1"/>
</dbReference>
<dbReference type="SUPFAM" id="SSF51419">
    <property type="entry name" value="PLP-binding barrel"/>
    <property type="match status" value="1"/>
</dbReference>
<feature type="binding site" evidence="12">
    <location>
        <position position="390"/>
    </location>
    <ligand>
        <name>pyridoxal 5'-phosphate</name>
        <dbReference type="ChEBI" id="CHEBI:597326"/>
    </ligand>
</feature>
<dbReference type="InterPro" id="IPR000183">
    <property type="entry name" value="Orn/DAP/Arg_de-COase"/>
</dbReference>
<dbReference type="GO" id="GO:0008836">
    <property type="term" value="F:diaminopimelate decarboxylase activity"/>
    <property type="evidence" value="ECO:0007669"/>
    <property type="project" value="UniProtKB-UniRule"/>
</dbReference>
<feature type="binding site" evidence="12">
    <location>
        <position position="249"/>
    </location>
    <ligand>
        <name>pyridoxal 5'-phosphate</name>
        <dbReference type="ChEBI" id="CHEBI:597326"/>
    </ligand>
</feature>
<feature type="binding site" evidence="12">
    <location>
        <position position="362"/>
    </location>
    <ligand>
        <name>substrate</name>
    </ligand>
</feature>
<dbReference type="PANTHER" id="PTHR43727:SF2">
    <property type="entry name" value="GROUP IV DECARBOXYLASE"/>
    <property type="match status" value="1"/>
</dbReference>
<keyword evidence="4 12" id="KW-0663">Pyridoxal phosphate</keyword>
<comment type="pathway">
    <text evidence="8 12 14">Amino-acid biosynthesis; L-lysine biosynthesis via DAP pathway; L-lysine from DL-2,6-diaminopimelate: step 1/1.</text>
</comment>
<dbReference type="CDD" id="cd06828">
    <property type="entry name" value="PLPDE_III_DapDC"/>
    <property type="match status" value="1"/>
</dbReference>
<evidence type="ECO:0000256" key="14">
    <source>
        <dbReference type="RuleBase" id="RU003738"/>
    </source>
</evidence>
<feature type="binding site" evidence="12">
    <location>
        <position position="335"/>
    </location>
    <ligand>
        <name>substrate</name>
    </ligand>
</feature>
<comment type="cofactor">
    <cofactor evidence="1 12 13 14">
        <name>pyridoxal 5'-phosphate</name>
        <dbReference type="ChEBI" id="CHEBI:597326"/>
    </cofactor>
</comment>
<dbReference type="NCBIfam" id="TIGR01048">
    <property type="entry name" value="lysA"/>
    <property type="match status" value="1"/>
</dbReference>
<feature type="binding site" evidence="12">
    <location>
        <begin position="291"/>
        <end position="294"/>
    </location>
    <ligand>
        <name>pyridoxal 5'-phosphate</name>
        <dbReference type="ChEBI" id="CHEBI:597326"/>
    </ligand>
</feature>
<comment type="catalytic activity">
    <reaction evidence="7 12 14">
        <text>meso-2,6-diaminopimelate + H(+) = L-lysine + CO2</text>
        <dbReference type="Rhea" id="RHEA:15101"/>
        <dbReference type="ChEBI" id="CHEBI:15378"/>
        <dbReference type="ChEBI" id="CHEBI:16526"/>
        <dbReference type="ChEBI" id="CHEBI:32551"/>
        <dbReference type="ChEBI" id="CHEBI:57791"/>
        <dbReference type="EC" id="4.1.1.20"/>
    </reaction>
</comment>
<keyword evidence="2 12" id="KW-0028">Amino-acid biosynthesis</keyword>
<sequence>MPWPKTTTRDATGQLVIGGIPVPQLAAEFGTPLYIYDEATIRAQCGAYREALARHYPGPWRLVYAGKAYLSVGLLQLLAEEGMWLDVVSGGELQLALAAGFPPGRIILHGNNKSEDELRLALQARIGAVVVDNHYELDLLERLHRDTEQQLAVLVRVNPGVDAHTHAYRKTGHLDSKFGLLIETGDASRAVQRILGMPGLRLRGYHAHIGSQLFEVEPYALAVERLFDFAREMAEQFGVVPEEISPGGGLAIQYLPEDPVPDIDLFVRTVADTVQRAAREAGFPLPLLGLEPGRSIVGPAGIAVYRVGAIKEIPGVRRYVSVDGGMADNIRPALYQARYTAALANRDGPAVTRVTIVGKYCESGDVLVNDATLPEPRPGDLVAIAAAGAYCLAMASNYNLALRPAVILVREGQARLLQRRERIEDVLRREFGLHSSAATVAPVELPASP</sequence>
<dbReference type="AlphaFoldDB" id="A0A831TE38"/>
<feature type="binding site" evidence="12">
    <location>
        <position position="294"/>
    </location>
    <ligand>
        <name>substrate</name>
    </ligand>
</feature>
<dbReference type="SUPFAM" id="SSF50621">
    <property type="entry name" value="Alanine racemase C-terminal domain-like"/>
    <property type="match status" value="1"/>
</dbReference>
<keyword evidence="5 12" id="KW-0457">Lysine biosynthesis</keyword>
<evidence type="ECO:0000259" key="15">
    <source>
        <dbReference type="Pfam" id="PF00278"/>
    </source>
</evidence>
<evidence type="ECO:0000256" key="3">
    <source>
        <dbReference type="ARBA" id="ARBA00022793"/>
    </source>
</evidence>
<dbReference type="UniPathway" id="UPA00034">
    <property type="reaction ID" value="UER00027"/>
</dbReference>
<dbReference type="GO" id="GO:0009089">
    <property type="term" value="P:lysine biosynthetic process via diaminopimelate"/>
    <property type="evidence" value="ECO:0007669"/>
    <property type="project" value="UniProtKB-UniRule"/>
</dbReference>
<dbReference type="InterPro" id="IPR022644">
    <property type="entry name" value="De-COase2_N"/>
</dbReference>
<keyword evidence="6 12" id="KW-0456">Lyase</keyword>
<dbReference type="FunFam" id="3.20.20.10:FF:000003">
    <property type="entry name" value="Diaminopimelate decarboxylase"/>
    <property type="match status" value="1"/>
</dbReference>
<feature type="active site" description="Proton donor" evidence="13">
    <location>
        <position position="361"/>
    </location>
</feature>
<evidence type="ECO:0000256" key="8">
    <source>
        <dbReference type="ARBA" id="ARBA00060643"/>
    </source>
</evidence>
<gene>
    <name evidence="12 17" type="primary">lysA</name>
    <name evidence="17" type="ORF">ENP34_04655</name>
</gene>
<feature type="domain" description="Orn/DAP/Arg decarboxylase 2 C-terminal" evidence="15">
    <location>
        <begin position="34"/>
        <end position="388"/>
    </location>
</feature>
<evidence type="ECO:0000256" key="9">
    <source>
        <dbReference type="ARBA" id="ARBA00060983"/>
    </source>
</evidence>
<dbReference type="InterPro" id="IPR009006">
    <property type="entry name" value="Ala_racemase/Decarboxylase_C"/>
</dbReference>
<comment type="caution">
    <text evidence="17">The sequence shown here is derived from an EMBL/GenBank/DDBJ whole genome shotgun (WGS) entry which is preliminary data.</text>
</comment>
<name>A0A831TE38_9BACT</name>
<evidence type="ECO:0000256" key="1">
    <source>
        <dbReference type="ARBA" id="ARBA00001933"/>
    </source>
</evidence>
<reference evidence="17" key="1">
    <citation type="journal article" date="2020" name="mSystems">
        <title>Genome- and Community-Level Interaction Insights into Carbon Utilization and Element Cycling Functions of Hydrothermarchaeota in Hydrothermal Sediment.</title>
        <authorList>
            <person name="Zhou Z."/>
            <person name="Liu Y."/>
            <person name="Xu W."/>
            <person name="Pan J."/>
            <person name="Luo Z.H."/>
            <person name="Li M."/>
        </authorList>
    </citation>
    <scope>NUCLEOTIDE SEQUENCE [LARGE SCALE GENOMIC DNA]</scope>
    <source>
        <strain evidence="17">SpSt-210</strain>
    </source>
</reference>
<dbReference type="GO" id="GO:0030170">
    <property type="term" value="F:pyridoxal phosphate binding"/>
    <property type="evidence" value="ECO:0007669"/>
    <property type="project" value="UniProtKB-UniRule"/>
</dbReference>
<dbReference type="InterPro" id="IPR002986">
    <property type="entry name" value="DAP_deCOOHase_LysA"/>
</dbReference>
<feature type="binding site" evidence="12">
    <location>
        <position position="390"/>
    </location>
    <ligand>
        <name>substrate</name>
    </ligand>
</feature>
<evidence type="ECO:0000259" key="16">
    <source>
        <dbReference type="Pfam" id="PF02784"/>
    </source>
</evidence>
<comment type="subunit">
    <text evidence="12">Homodimer.</text>
</comment>
<dbReference type="EC" id="4.1.1.20" evidence="10 12"/>
<evidence type="ECO:0000256" key="4">
    <source>
        <dbReference type="ARBA" id="ARBA00022898"/>
    </source>
</evidence>
<dbReference type="PANTHER" id="PTHR43727">
    <property type="entry name" value="DIAMINOPIMELATE DECARBOXYLASE"/>
    <property type="match status" value="1"/>
</dbReference>
<protein>
    <recommendedName>
        <fullName evidence="11 12">Diaminopimelate decarboxylase</fullName>
        <shortName evidence="12">DAP decarboxylase</shortName>
        <shortName evidence="12">DAPDC</shortName>
        <ecNumber evidence="10 12">4.1.1.20</ecNumber>
    </recommendedName>
</protein>
<evidence type="ECO:0000256" key="5">
    <source>
        <dbReference type="ARBA" id="ARBA00023154"/>
    </source>
</evidence>
<dbReference type="PRINTS" id="PR01179">
    <property type="entry name" value="ODADCRBXLASE"/>
</dbReference>
<dbReference type="HAMAP" id="MF_02120">
    <property type="entry name" value="LysA"/>
    <property type="match status" value="1"/>
</dbReference>
<feature type="domain" description="Orn/DAP/Arg decarboxylase 2 N-terminal" evidence="16">
    <location>
        <begin position="39"/>
        <end position="297"/>
    </location>
</feature>
<comment type="similarity">
    <text evidence="9 12">Belongs to the Orn/Lys/Arg decarboxylase class-II family. LysA subfamily.</text>
</comment>